<evidence type="ECO:0000313" key="2">
    <source>
        <dbReference type="Proteomes" id="UP000015105"/>
    </source>
</evidence>
<dbReference type="AlphaFoldDB" id="A0A453HWV2"/>
<dbReference type="Pfam" id="PF04827">
    <property type="entry name" value="Plant_tran"/>
    <property type="match status" value="1"/>
</dbReference>
<dbReference type="EnsemblPlants" id="AET4Gv20331700.1">
    <property type="protein sequence ID" value="AET4Gv20331700.1"/>
    <property type="gene ID" value="AET4Gv20331700"/>
</dbReference>
<reference evidence="2" key="2">
    <citation type="journal article" date="2017" name="Nat. Plants">
        <title>The Aegilops tauschii genome reveals multiple impacts of transposons.</title>
        <authorList>
            <person name="Zhao G."/>
            <person name="Zou C."/>
            <person name="Li K."/>
            <person name="Wang K."/>
            <person name="Li T."/>
            <person name="Gao L."/>
            <person name="Zhang X."/>
            <person name="Wang H."/>
            <person name="Yang Z."/>
            <person name="Liu X."/>
            <person name="Jiang W."/>
            <person name="Mao L."/>
            <person name="Kong X."/>
            <person name="Jiao Y."/>
            <person name="Jia J."/>
        </authorList>
    </citation>
    <scope>NUCLEOTIDE SEQUENCE [LARGE SCALE GENOMIC DNA]</scope>
    <source>
        <strain evidence="2">cv. AL8/78</strain>
    </source>
</reference>
<reference evidence="1" key="4">
    <citation type="submission" date="2019-03" db="UniProtKB">
        <authorList>
            <consortium name="EnsemblPlants"/>
        </authorList>
    </citation>
    <scope>IDENTIFICATION</scope>
</reference>
<dbReference type="InterPro" id="IPR006912">
    <property type="entry name" value="Harbinger_derived_prot"/>
</dbReference>
<reference evidence="1" key="3">
    <citation type="journal article" date="2017" name="Nature">
        <title>Genome sequence of the progenitor of the wheat D genome Aegilops tauschii.</title>
        <authorList>
            <person name="Luo M.C."/>
            <person name="Gu Y.Q."/>
            <person name="Puiu D."/>
            <person name="Wang H."/>
            <person name="Twardziok S.O."/>
            <person name="Deal K.R."/>
            <person name="Huo N."/>
            <person name="Zhu T."/>
            <person name="Wang L."/>
            <person name="Wang Y."/>
            <person name="McGuire P.E."/>
            <person name="Liu S."/>
            <person name="Long H."/>
            <person name="Ramasamy R.K."/>
            <person name="Rodriguez J.C."/>
            <person name="Van S.L."/>
            <person name="Yuan L."/>
            <person name="Wang Z."/>
            <person name="Xia Z."/>
            <person name="Xiao L."/>
            <person name="Anderson O.D."/>
            <person name="Ouyang S."/>
            <person name="Liang Y."/>
            <person name="Zimin A.V."/>
            <person name="Pertea G."/>
            <person name="Qi P."/>
            <person name="Bennetzen J.L."/>
            <person name="Dai X."/>
            <person name="Dawson M.W."/>
            <person name="Muller H.G."/>
            <person name="Kugler K."/>
            <person name="Rivarola-Duarte L."/>
            <person name="Spannagl M."/>
            <person name="Mayer K.F.X."/>
            <person name="Lu F.H."/>
            <person name="Bevan M.W."/>
            <person name="Leroy P."/>
            <person name="Li P."/>
            <person name="You F.M."/>
            <person name="Sun Q."/>
            <person name="Liu Z."/>
            <person name="Lyons E."/>
            <person name="Wicker T."/>
            <person name="Salzberg S.L."/>
            <person name="Devos K.M."/>
            <person name="Dvorak J."/>
        </authorList>
    </citation>
    <scope>NUCLEOTIDE SEQUENCE [LARGE SCALE GENOMIC DNA]</scope>
    <source>
        <strain evidence="1">cv. AL8/78</strain>
    </source>
</reference>
<sequence>MYAWLNRLHALELEKLSKGMAWAIPRPKKGSTIILEAVADQETWIWHAFFGMTGSLNDINVVNRSPLMNKIANGELPPVQFVANGRTYNYGYYLADGI</sequence>
<dbReference type="STRING" id="200361.A0A453HWV2"/>
<reference evidence="2" key="1">
    <citation type="journal article" date="2014" name="Science">
        <title>Ancient hybridizations among the ancestral genomes of bread wheat.</title>
        <authorList>
            <consortium name="International Wheat Genome Sequencing Consortium,"/>
            <person name="Marcussen T."/>
            <person name="Sandve S.R."/>
            <person name="Heier L."/>
            <person name="Spannagl M."/>
            <person name="Pfeifer M."/>
            <person name="Jakobsen K.S."/>
            <person name="Wulff B.B."/>
            <person name="Steuernagel B."/>
            <person name="Mayer K.F."/>
            <person name="Olsen O.A."/>
        </authorList>
    </citation>
    <scope>NUCLEOTIDE SEQUENCE [LARGE SCALE GENOMIC DNA]</scope>
    <source>
        <strain evidence="2">cv. AL8/78</strain>
    </source>
</reference>
<protein>
    <submittedName>
        <fullName evidence="1">Uncharacterized protein</fullName>
    </submittedName>
</protein>
<reference evidence="1" key="5">
    <citation type="journal article" date="2021" name="G3 (Bethesda)">
        <title>Aegilops tauschii genome assembly Aet v5.0 features greater sequence contiguity and improved annotation.</title>
        <authorList>
            <person name="Wang L."/>
            <person name="Zhu T."/>
            <person name="Rodriguez J.C."/>
            <person name="Deal K.R."/>
            <person name="Dubcovsky J."/>
            <person name="McGuire P.E."/>
            <person name="Lux T."/>
            <person name="Spannagl M."/>
            <person name="Mayer K.F.X."/>
            <person name="Baldrich P."/>
            <person name="Meyers B.C."/>
            <person name="Huo N."/>
            <person name="Gu Y.Q."/>
            <person name="Zhou H."/>
            <person name="Devos K.M."/>
            <person name="Bennetzen J.L."/>
            <person name="Unver T."/>
            <person name="Budak H."/>
            <person name="Gulick P.J."/>
            <person name="Galiba G."/>
            <person name="Kalapos B."/>
            <person name="Nelson D.R."/>
            <person name="Li P."/>
            <person name="You F.M."/>
            <person name="Luo M.C."/>
            <person name="Dvorak J."/>
        </authorList>
    </citation>
    <scope>NUCLEOTIDE SEQUENCE [LARGE SCALE GENOMIC DNA]</scope>
    <source>
        <strain evidence="1">cv. AL8/78</strain>
    </source>
</reference>
<dbReference type="Gramene" id="AET4Gv20331700.1">
    <property type="protein sequence ID" value="AET4Gv20331700.1"/>
    <property type="gene ID" value="AET4Gv20331700"/>
</dbReference>
<accession>A0A453HWV2</accession>
<name>A0A453HWV2_AEGTS</name>
<organism evidence="1 2">
    <name type="scientific">Aegilops tauschii subsp. strangulata</name>
    <name type="common">Goatgrass</name>
    <dbReference type="NCBI Taxonomy" id="200361"/>
    <lineage>
        <taxon>Eukaryota</taxon>
        <taxon>Viridiplantae</taxon>
        <taxon>Streptophyta</taxon>
        <taxon>Embryophyta</taxon>
        <taxon>Tracheophyta</taxon>
        <taxon>Spermatophyta</taxon>
        <taxon>Magnoliopsida</taxon>
        <taxon>Liliopsida</taxon>
        <taxon>Poales</taxon>
        <taxon>Poaceae</taxon>
        <taxon>BOP clade</taxon>
        <taxon>Pooideae</taxon>
        <taxon>Triticodae</taxon>
        <taxon>Triticeae</taxon>
        <taxon>Triticinae</taxon>
        <taxon>Aegilops</taxon>
    </lineage>
</organism>
<evidence type="ECO:0000313" key="1">
    <source>
        <dbReference type="EnsemblPlants" id="AET4Gv20331700.1"/>
    </source>
</evidence>
<keyword evidence="2" id="KW-1185">Reference proteome</keyword>
<proteinExistence type="predicted"/>
<dbReference type="Proteomes" id="UP000015105">
    <property type="component" value="Chromosome 4D"/>
</dbReference>